<accession>A0A7W8V533</accession>
<name>A0A7W8V533_PARAM</name>
<dbReference type="Proteomes" id="UP000592780">
    <property type="component" value="Unassembled WGS sequence"/>
</dbReference>
<dbReference type="AlphaFoldDB" id="A0A7W8V533"/>
<dbReference type="EMBL" id="JACHDD010000002">
    <property type="protein sequence ID" value="MBB5423145.1"/>
    <property type="molecule type" value="Genomic_DNA"/>
</dbReference>
<reference evidence="1 2" key="1">
    <citation type="submission" date="2020-08" db="EMBL/GenBank/DDBJ databases">
        <title>Genomic Encyclopedia of Type Strains, Phase IV (KMG-V): Genome sequencing to study the core and pangenomes of soil and plant-associated prokaryotes.</title>
        <authorList>
            <person name="Whitman W."/>
        </authorList>
    </citation>
    <scope>NUCLEOTIDE SEQUENCE [LARGE SCALE GENOMIC DNA]</scope>
    <source>
        <strain evidence="1 2">JPY158</strain>
    </source>
</reference>
<evidence type="ECO:0000313" key="1">
    <source>
        <dbReference type="EMBL" id="MBB5423145.1"/>
    </source>
</evidence>
<dbReference type="OrthoDB" id="58809at2"/>
<dbReference type="RefSeq" id="WP_018433245.1">
    <property type="nucleotide sequence ID" value="NZ_JACHDD010000002.1"/>
</dbReference>
<keyword evidence="2" id="KW-1185">Reference proteome</keyword>
<comment type="caution">
    <text evidence="1">The sequence shown here is derived from an EMBL/GenBank/DDBJ whole genome shotgun (WGS) entry which is preliminary data.</text>
</comment>
<sequence length="63" mass="6961">MPNFHRIIVHGQTTPMEWTKFTFDPTKNAPNGLDAVLVVAAESCAELIANMIRRGFAETNLSS</sequence>
<evidence type="ECO:0000313" key="2">
    <source>
        <dbReference type="Proteomes" id="UP000592780"/>
    </source>
</evidence>
<organism evidence="1 2">
    <name type="scientific">Paraburkholderia atlantica</name>
    <dbReference type="NCBI Taxonomy" id="2654982"/>
    <lineage>
        <taxon>Bacteria</taxon>
        <taxon>Pseudomonadati</taxon>
        <taxon>Pseudomonadota</taxon>
        <taxon>Betaproteobacteria</taxon>
        <taxon>Burkholderiales</taxon>
        <taxon>Burkholderiaceae</taxon>
        <taxon>Paraburkholderia</taxon>
    </lineage>
</organism>
<proteinExistence type="predicted"/>
<gene>
    <name evidence="1" type="ORF">HDG40_001287</name>
</gene>
<protein>
    <submittedName>
        <fullName evidence="1">Uncharacterized protein</fullName>
    </submittedName>
</protein>